<evidence type="ECO:0000313" key="3">
    <source>
        <dbReference type="Proteomes" id="UP000182466"/>
    </source>
</evidence>
<keyword evidence="3" id="KW-1185">Reference proteome</keyword>
<evidence type="ECO:0000313" key="2">
    <source>
        <dbReference type="EMBL" id="SFT91222.1"/>
    </source>
</evidence>
<keyword evidence="1" id="KW-0812">Transmembrane</keyword>
<dbReference type="Proteomes" id="UP000182466">
    <property type="component" value="Unassembled WGS sequence"/>
</dbReference>
<sequence length="152" mass="15842">MRILTIYLIGLVFGVGISISGMANPAKVLNFFDVAGTWDPSLAYVMGGALIVTFIGYRYVLKRPAPFLSASFQLPTRRDLDLPLIGGSAAFGVGWGIAGFCPGGALPALGTGQAEVFIFVAALLGGIIAAKLLQAAISNRASPKPNQLEENT</sequence>
<feature type="transmembrane region" description="Helical" evidence="1">
    <location>
        <begin position="41"/>
        <end position="61"/>
    </location>
</feature>
<dbReference type="InterPro" id="IPR046513">
    <property type="entry name" value="DUF6691"/>
</dbReference>
<dbReference type="RefSeq" id="WP_027264040.1">
    <property type="nucleotide sequence ID" value="NZ_FPAW01000012.1"/>
</dbReference>
<dbReference type="STRING" id="999627.SAMN05216236_11272"/>
<evidence type="ECO:0000256" key="1">
    <source>
        <dbReference type="SAM" id="Phobius"/>
    </source>
</evidence>
<reference evidence="2 3" key="1">
    <citation type="submission" date="2016-10" db="EMBL/GenBank/DDBJ databases">
        <authorList>
            <person name="de Groot N.N."/>
        </authorList>
    </citation>
    <scope>NUCLEOTIDE SEQUENCE [LARGE SCALE GENOMIC DNA]</scope>
    <source>
        <strain evidence="2 3">CGMCC 1.10959</strain>
    </source>
</reference>
<dbReference type="Pfam" id="PF20398">
    <property type="entry name" value="DUF6691"/>
    <property type="match status" value="1"/>
</dbReference>
<organism evidence="2 3">
    <name type="scientific">Sedimentitalea nanhaiensis</name>
    <dbReference type="NCBI Taxonomy" id="999627"/>
    <lineage>
        <taxon>Bacteria</taxon>
        <taxon>Pseudomonadati</taxon>
        <taxon>Pseudomonadota</taxon>
        <taxon>Alphaproteobacteria</taxon>
        <taxon>Rhodobacterales</taxon>
        <taxon>Paracoccaceae</taxon>
        <taxon>Sedimentitalea</taxon>
    </lineage>
</organism>
<dbReference type="EMBL" id="FPAW01000012">
    <property type="protein sequence ID" value="SFT91222.1"/>
    <property type="molecule type" value="Genomic_DNA"/>
</dbReference>
<name>A0A1I7BVL2_9RHOB</name>
<evidence type="ECO:0008006" key="4">
    <source>
        <dbReference type="Google" id="ProtNLM"/>
    </source>
</evidence>
<dbReference type="OrthoDB" id="9790409at2"/>
<accession>A0A1I7BVL2</accession>
<protein>
    <recommendedName>
        <fullName evidence="4">Sulphur transport domain-containing protein</fullName>
    </recommendedName>
</protein>
<gene>
    <name evidence="2" type="ORF">SAMN05216236_11272</name>
</gene>
<feature type="transmembrane region" description="Helical" evidence="1">
    <location>
        <begin position="82"/>
        <end position="105"/>
    </location>
</feature>
<keyword evidence="1" id="KW-1133">Transmembrane helix</keyword>
<proteinExistence type="predicted"/>
<dbReference type="AlphaFoldDB" id="A0A1I7BVL2"/>
<keyword evidence="1" id="KW-0472">Membrane</keyword>
<feature type="transmembrane region" description="Helical" evidence="1">
    <location>
        <begin position="117"/>
        <end position="137"/>
    </location>
</feature>